<evidence type="ECO:0000313" key="1">
    <source>
        <dbReference type="EMBL" id="GAG94596.1"/>
    </source>
</evidence>
<gene>
    <name evidence="1" type="ORF">S01H4_40850</name>
</gene>
<sequence>WGAVGGIIYIGEKSELPKTDIAAKKKNLDEEAAC</sequence>
<dbReference type="EMBL" id="BART01022292">
    <property type="protein sequence ID" value="GAG94596.1"/>
    <property type="molecule type" value="Genomic_DNA"/>
</dbReference>
<comment type="caution">
    <text evidence="1">The sequence shown here is derived from an EMBL/GenBank/DDBJ whole genome shotgun (WGS) entry which is preliminary data.</text>
</comment>
<proteinExistence type="predicted"/>
<dbReference type="AlphaFoldDB" id="X1DDV1"/>
<reference evidence="1" key="1">
    <citation type="journal article" date="2014" name="Front. Microbiol.">
        <title>High frequency of phylogenetically diverse reductive dehalogenase-homologous genes in deep subseafloor sedimentary metagenomes.</title>
        <authorList>
            <person name="Kawai M."/>
            <person name="Futagami T."/>
            <person name="Toyoda A."/>
            <person name="Takaki Y."/>
            <person name="Nishi S."/>
            <person name="Hori S."/>
            <person name="Arai W."/>
            <person name="Tsubouchi T."/>
            <person name="Morono Y."/>
            <person name="Uchiyama I."/>
            <person name="Ito T."/>
            <person name="Fujiyama A."/>
            <person name="Inagaki F."/>
            <person name="Takami H."/>
        </authorList>
    </citation>
    <scope>NUCLEOTIDE SEQUENCE</scope>
    <source>
        <strain evidence="1">Expedition CK06-06</strain>
    </source>
</reference>
<protein>
    <submittedName>
        <fullName evidence="1">Uncharacterized protein</fullName>
    </submittedName>
</protein>
<name>X1DDV1_9ZZZZ</name>
<organism evidence="1">
    <name type="scientific">marine sediment metagenome</name>
    <dbReference type="NCBI Taxonomy" id="412755"/>
    <lineage>
        <taxon>unclassified sequences</taxon>
        <taxon>metagenomes</taxon>
        <taxon>ecological metagenomes</taxon>
    </lineage>
</organism>
<feature type="non-terminal residue" evidence="1">
    <location>
        <position position="1"/>
    </location>
</feature>
<accession>X1DDV1</accession>